<dbReference type="AlphaFoldDB" id="G9ZDL5"/>
<dbReference type="EMBL" id="AGCM01000042">
    <property type="protein sequence ID" value="EHM55341.1"/>
    <property type="molecule type" value="Genomic_DNA"/>
</dbReference>
<comment type="caution">
    <text evidence="1">The sequence shown here is derived from an EMBL/GenBank/DDBJ whole genome shotgun (WGS) entry which is preliminary data.</text>
</comment>
<dbReference type="STRING" id="797473.HMPREF9080_00849"/>
<reference evidence="1 2" key="1">
    <citation type="submission" date="2011-08" db="EMBL/GenBank/DDBJ databases">
        <authorList>
            <person name="Weinstock G."/>
            <person name="Sodergren E."/>
            <person name="Clifton S."/>
            <person name="Fulton L."/>
            <person name="Fulton B."/>
            <person name="Courtney L."/>
            <person name="Fronick C."/>
            <person name="Harrison M."/>
            <person name="Strong C."/>
            <person name="Farmer C."/>
            <person name="Delahaunty K."/>
            <person name="Markovic C."/>
            <person name="Hall O."/>
            <person name="Minx P."/>
            <person name="Tomlinson C."/>
            <person name="Mitreva M."/>
            <person name="Hou S."/>
            <person name="Chen J."/>
            <person name="Wollam A."/>
            <person name="Pepin K.H."/>
            <person name="Johnson M."/>
            <person name="Bhonagiri V."/>
            <person name="Zhang X."/>
            <person name="Suruliraj S."/>
            <person name="Warren W."/>
            <person name="Chinwalla A."/>
            <person name="Mardis E.R."/>
            <person name="Wilson R.K."/>
        </authorList>
    </citation>
    <scope>NUCLEOTIDE SEQUENCE [LARGE SCALE GENOMIC DNA]</scope>
    <source>
        <strain evidence="1 2">F0432</strain>
    </source>
</reference>
<proteinExistence type="predicted"/>
<organism evidence="1 2">
    <name type="scientific">Cardiobacterium valvarum F0432</name>
    <dbReference type="NCBI Taxonomy" id="797473"/>
    <lineage>
        <taxon>Bacteria</taxon>
        <taxon>Pseudomonadati</taxon>
        <taxon>Pseudomonadota</taxon>
        <taxon>Gammaproteobacteria</taxon>
        <taxon>Cardiobacteriales</taxon>
        <taxon>Cardiobacteriaceae</taxon>
        <taxon>Cardiobacterium</taxon>
    </lineage>
</organism>
<evidence type="ECO:0000313" key="2">
    <source>
        <dbReference type="Proteomes" id="UP000004750"/>
    </source>
</evidence>
<evidence type="ECO:0000313" key="1">
    <source>
        <dbReference type="EMBL" id="EHM55341.1"/>
    </source>
</evidence>
<gene>
    <name evidence="1" type="ORF">HMPREF9080_00849</name>
</gene>
<accession>G9ZDL5</accession>
<name>G9ZDL5_9GAMM</name>
<sequence>MPVFCAFLCISFPRLLATLHFPATRAVIGLTAKIWRRFFLFLFMHI</sequence>
<dbReference type="HOGENOM" id="CLU_3181591_0_0_6"/>
<protein>
    <submittedName>
        <fullName evidence="1">Uncharacterized protein</fullName>
    </submittedName>
</protein>
<dbReference type="Proteomes" id="UP000004750">
    <property type="component" value="Unassembled WGS sequence"/>
</dbReference>